<evidence type="ECO:0000313" key="1">
    <source>
        <dbReference type="EMBL" id="KGO32227.1"/>
    </source>
</evidence>
<dbReference type="Proteomes" id="UP000030023">
    <property type="component" value="Unassembled WGS sequence"/>
</dbReference>
<accession>A0ABR4XRV8</accession>
<comment type="caution">
    <text evidence="1">The sequence shown here is derived from an EMBL/GenBank/DDBJ whole genome shotgun (WGS) entry which is preliminary data.</text>
</comment>
<reference evidence="1 2" key="1">
    <citation type="journal article" date="2014" name="Antonie Van Leeuwenhoek">
        <title>Oenococcus alcoholitolerans sp. nov., a lactic acid bacteria isolated from cachaca and ethanol fermentation processes.</title>
        <authorList>
            <person name="Badotti F."/>
            <person name="Moreira A.P."/>
            <person name="Tonon L.A."/>
            <person name="de Lucena B.T."/>
            <person name="Gomes Fde C."/>
            <person name="Kruger R."/>
            <person name="Thompson C.C."/>
            <person name="de Morais M.A.Jr."/>
            <person name="Rosa C.A."/>
            <person name="Thompson F.L."/>
        </authorList>
    </citation>
    <scope>NUCLEOTIDE SEQUENCE [LARGE SCALE GENOMIC DNA]</scope>
    <source>
        <strain evidence="1 2">UFRJ-M7.2.18</strain>
    </source>
</reference>
<dbReference type="EMBL" id="AXCV01000061">
    <property type="protein sequence ID" value="KGO32227.1"/>
    <property type="molecule type" value="Genomic_DNA"/>
</dbReference>
<keyword evidence="2" id="KW-1185">Reference proteome</keyword>
<gene>
    <name evidence="1" type="ORF">Q757_02270</name>
</gene>
<proteinExistence type="predicted"/>
<evidence type="ECO:0000313" key="2">
    <source>
        <dbReference type="Proteomes" id="UP000030023"/>
    </source>
</evidence>
<sequence length="106" mass="12617">MTDFEQHHDLKEQLNDTFDDHQEEEQILLDLRFFPFDGGIDLSFSRHDQGYDVMNSNGMGLKHNPIIDEDAEVLLLQKYVVMVNEFIDKRIKRNLQFIKDLYASRK</sequence>
<protein>
    <submittedName>
        <fullName evidence="1">Uncharacterized protein</fullName>
    </submittedName>
</protein>
<organism evidence="1 2">
    <name type="scientific">Oenococcus alcoholitolerans</name>
    <dbReference type="NCBI Taxonomy" id="931074"/>
    <lineage>
        <taxon>Bacteria</taxon>
        <taxon>Bacillati</taxon>
        <taxon>Bacillota</taxon>
        <taxon>Bacilli</taxon>
        <taxon>Lactobacillales</taxon>
        <taxon>Lactobacillaceae</taxon>
        <taxon>Oenococcus</taxon>
    </lineage>
</organism>
<name>A0ABR4XRV8_9LACO</name>